<sequence length="220" mass="25709">MLNHFDLWRIHIPDHLDAIEREIGLLVEAEQKRSDSYVRQEDRNRYVLGKIYLKKLLSSYLKTDPSELEFKYSDQQKPTLENFPWVHFNVSHSGDYIIIGFANKWSVGVDIEQMTPNVDLYNMIINCMSSTEVSVILNSEMPRQMFYKYWTRKEALLKGLGIGLTDRLKDISCSDGLNLVPIEFSGFASTWKVWSFEMEDSYSVSIAHDAAIRVMRFYEV</sequence>
<feature type="domain" description="4'-phosphopantetheinyl transferase N-terminal" evidence="4">
    <location>
        <begin position="23"/>
        <end position="99"/>
    </location>
</feature>
<gene>
    <name evidence="5" type="ORF">J0A68_07335</name>
</gene>
<keyword evidence="6" id="KW-1185">Reference proteome</keyword>
<comment type="caution">
    <text evidence="5">The sequence shown here is derived from an EMBL/GenBank/DDBJ whole genome shotgun (WGS) entry which is preliminary data.</text>
</comment>
<dbReference type="Pfam" id="PF01648">
    <property type="entry name" value="ACPS"/>
    <property type="match status" value="1"/>
</dbReference>
<dbReference type="EMBL" id="JAFKCT010000002">
    <property type="protein sequence ID" value="MBN7810761.1"/>
    <property type="molecule type" value="Genomic_DNA"/>
</dbReference>
<reference evidence="5 6" key="1">
    <citation type="submission" date="2021-03" db="EMBL/GenBank/DDBJ databases">
        <title>novel species isolated from a fishpond in China.</title>
        <authorList>
            <person name="Lu H."/>
            <person name="Cai Z."/>
        </authorList>
    </citation>
    <scope>NUCLEOTIDE SEQUENCE [LARGE SCALE GENOMIC DNA]</scope>
    <source>
        <strain evidence="5 6">H41</strain>
    </source>
</reference>
<dbReference type="InterPro" id="IPR055066">
    <property type="entry name" value="AASDHPPT_N"/>
</dbReference>
<organism evidence="5 6">
    <name type="scientific">Algoriphagus oliviformis</name>
    <dbReference type="NCBI Taxonomy" id="2811231"/>
    <lineage>
        <taxon>Bacteria</taxon>
        <taxon>Pseudomonadati</taxon>
        <taxon>Bacteroidota</taxon>
        <taxon>Cytophagia</taxon>
        <taxon>Cytophagales</taxon>
        <taxon>Cyclobacteriaceae</taxon>
        <taxon>Algoriphagus</taxon>
    </lineage>
</organism>
<dbReference type="InterPro" id="IPR050559">
    <property type="entry name" value="P-Pant_transferase_sf"/>
</dbReference>
<evidence type="ECO:0000313" key="6">
    <source>
        <dbReference type="Proteomes" id="UP000664317"/>
    </source>
</evidence>
<accession>A0ABS3C2D4</accession>
<dbReference type="InterPro" id="IPR008278">
    <property type="entry name" value="4-PPantetheinyl_Trfase_dom"/>
</dbReference>
<dbReference type="RefSeq" id="WP_206577534.1">
    <property type="nucleotide sequence ID" value="NZ_JAFKCT010000002.1"/>
</dbReference>
<dbReference type="Gene3D" id="3.90.470.20">
    <property type="entry name" value="4'-phosphopantetheinyl transferase domain"/>
    <property type="match status" value="2"/>
</dbReference>
<evidence type="ECO:0000313" key="5">
    <source>
        <dbReference type="EMBL" id="MBN7810761.1"/>
    </source>
</evidence>
<evidence type="ECO:0000256" key="1">
    <source>
        <dbReference type="ARBA" id="ARBA00010990"/>
    </source>
</evidence>
<dbReference type="Pfam" id="PF22624">
    <property type="entry name" value="AASDHPPT_N"/>
    <property type="match status" value="1"/>
</dbReference>
<proteinExistence type="inferred from homology"/>
<dbReference type="SUPFAM" id="SSF56214">
    <property type="entry name" value="4'-phosphopantetheinyl transferase"/>
    <property type="match status" value="2"/>
</dbReference>
<name>A0ABS3C2D4_9BACT</name>
<evidence type="ECO:0000259" key="3">
    <source>
        <dbReference type="Pfam" id="PF01648"/>
    </source>
</evidence>
<comment type="similarity">
    <text evidence="1">Belongs to the P-Pant transferase superfamily. Gsp/Sfp/HetI/AcpT family.</text>
</comment>
<dbReference type="PANTHER" id="PTHR12215:SF10">
    <property type="entry name" value="L-AMINOADIPATE-SEMIALDEHYDE DEHYDROGENASE-PHOSPHOPANTETHEINYL TRANSFERASE"/>
    <property type="match status" value="1"/>
</dbReference>
<dbReference type="InterPro" id="IPR037143">
    <property type="entry name" value="4-PPantetheinyl_Trfase_dom_sf"/>
</dbReference>
<dbReference type="PANTHER" id="PTHR12215">
    <property type="entry name" value="PHOSPHOPANTETHEINE TRANSFERASE"/>
    <property type="match status" value="1"/>
</dbReference>
<feature type="domain" description="4'-phosphopantetheinyl transferase" evidence="3">
    <location>
        <begin position="106"/>
        <end position="206"/>
    </location>
</feature>
<dbReference type="Proteomes" id="UP000664317">
    <property type="component" value="Unassembled WGS sequence"/>
</dbReference>
<evidence type="ECO:0000259" key="4">
    <source>
        <dbReference type="Pfam" id="PF22624"/>
    </source>
</evidence>
<keyword evidence="2 5" id="KW-0808">Transferase</keyword>
<evidence type="ECO:0000256" key="2">
    <source>
        <dbReference type="ARBA" id="ARBA00022679"/>
    </source>
</evidence>
<protein>
    <submittedName>
        <fullName evidence="5">4'-phosphopantetheinyl transferase superfamily protein</fullName>
    </submittedName>
</protein>
<dbReference type="GO" id="GO:0016740">
    <property type="term" value="F:transferase activity"/>
    <property type="evidence" value="ECO:0007669"/>
    <property type="project" value="UniProtKB-KW"/>
</dbReference>